<dbReference type="Proteomes" id="UP000693868">
    <property type="component" value="Segment"/>
</dbReference>
<evidence type="ECO:0000313" key="2">
    <source>
        <dbReference type="Proteomes" id="UP000693868"/>
    </source>
</evidence>
<gene>
    <name evidence="1" type="ORF">Gundel1_58</name>
</gene>
<name>A0A8E4ZDZ0_9CAUD</name>
<dbReference type="EMBL" id="MT732474">
    <property type="protein sequence ID" value="QQV91492.1"/>
    <property type="molecule type" value="Genomic_DNA"/>
</dbReference>
<proteinExistence type="predicted"/>
<reference evidence="1" key="1">
    <citation type="submission" date="2020-07" db="EMBL/GenBank/DDBJ databases">
        <title>Highly diverse flavobacterial phages as mortality factor during North Sea spring blooms.</title>
        <authorList>
            <person name="Bartlau N."/>
            <person name="Wichels A."/>
            <person name="Krohne G."/>
            <person name="Adriaenssens E.M."/>
            <person name="Heins A."/>
            <person name="Fuchs B.M."/>
            <person name="Amann R."/>
            <person name="Moraru C."/>
        </authorList>
    </citation>
    <scope>NUCLEOTIDE SEQUENCE</scope>
</reference>
<evidence type="ECO:0000313" key="1">
    <source>
        <dbReference type="EMBL" id="QQV91492.1"/>
    </source>
</evidence>
<keyword evidence="2" id="KW-1185">Reference proteome</keyword>
<accession>A0A8E4ZDZ0</accession>
<sequence length="230" mass="26682">MIDRLFQFIQDSLNKEQMEFLKPRYFNSYLNTSLISIYNKLLSDVKSNTRKSNWMLDGKNLADFSKHTQQLLEHFLSTKQLPLLNGSFALDKDIQLIQDVYTTSGNKVDKIDLNDFNLIKRNNYIVPSECEAKCTKLGDKLLVLPTTITTLDVYYLRLPKIARWTYEEVNGKPMFDPGKSDFQDVDIPEMLFDELANLILEKAGLTIRDTTVIQSANQDQQQDLQIENNR</sequence>
<organism evidence="1 2">
    <name type="scientific">Tenacibaculum phage Gundel_1</name>
    <dbReference type="NCBI Taxonomy" id="2745672"/>
    <lineage>
        <taxon>Viruses</taxon>
        <taxon>Duplodnaviria</taxon>
        <taxon>Heunggongvirae</taxon>
        <taxon>Uroviricota</taxon>
        <taxon>Caudoviricetes</taxon>
        <taxon>Pachyviridae</taxon>
        <taxon>Gundelvirus</taxon>
        <taxon>Gundelvirus Gundel</taxon>
    </lineage>
</organism>
<protein>
    <submittedName>
        <fullName evidence="1">Structural protein</fullName>
    </submittedName>
</protein>